<organism evidence="3 4">
    <name type="scientific">Candidatus Dechloromonas phosphorivorans</name>
    <dbReference type="NCBI Taxonomy" id="2899244"/>
    <lineage>
        <taxon>Bacteria</taxon>
        <taxon>Pseudomonadati</taxon>
        <taxon>Pseudomonadota</taxon>
        <taxon>Betaproteobacteria</taxon>
        <taxon>Rhodocyclales</taxon>
        <taxon>Azonexaceae</taxon>
        <taxon>Dechloromonas</taxon>
    </lineage>
</organism>
<dbReference type="GO" id="GO:0003677">
    <property type="term" value="F:DNA binding"/>
    <property type="evidence" value="ECO:0007669"/>
    <property type="project" value="UniProtKB-KW"/>
</dbReference>
<gene>
    <name evidence="3" type="ORF">IPJ38_12685</name>
</gene>
<feature type="domain" description="HTH luxR-type" evidence="2">
    <location>
        <begin position="138"/>
        <end position="203"/>
    </location>
</feature>
<accession>A0A935N242</accession>
<dbReference type="SUPFAM" id="SSF46894">
    <property type="entry name" value="C-terminal effector domain of the bipartite response regulators"/>
    <property type="match status" value="1"/>
</dbReference>
<dbReference type="SMART" id="SM00421">
    <property type="entry name" value="HTH_LUXR"/>
    <property type="match status" value="1"/>
</dbReference>
<reference evidence="3 4" key="1">
    <citation type="submission" date="2020-10" db="EMBL/GenBank/DDBJ databases">
        <title>Connecting structure to function with the recovery of over 1000 high-quality activated sludge metagenome-assembled genomes encoding full-length rRNA genes using long-read sequencing.</title>
        <authorList>
            <person name="Singleton C.M."/>
            <person name="Petriglieri F."/>
            <person name="Kristensen J.M."/>
            <person name="Kirkegaard R.H."/>
            <person name="Michaelsen T.Y."/>
            <person name="Andersen M.H."/>
            <person name="Karst S.M."/>
            <person name="Dueholm M.S."/>
            <person name="Nielsen P.H."/>
            <person name="Albertsen M."/>
        </authorList>
    </citation>
    <scope>NUCLEOTIDE SEQUENCE [LARGE SCALE GENOMIC DNA]</scope>
    <source>
        <strain evidence="3">EsbW_18-Q3-R4-48_BATAC.463</strain>
    </source>
</reference>
<dbReference type="EMBL" id="JADJMS010000026">
    <property type="protein sequence ID" value="MBK7415835.1"/>
    <property type="molecule type" value="Genomic_DNA"/>
</dbReference>
<dbReference type="PROSITE" id="PS50043">
    <property type="entry name" value="HTH_LUXR_2"/>
    <property type="match status" value="1"/>
</dbReference>
<dbReference type="InterPro" id="IPR039420">
    <property type="entry name" value="WalR-like"/>
</dbReference>
<comment type="caution">
    <text evidence="3">The sequence shown here is derived from an EMBL/GenBank/DDBJ whole genome shotgun (WGS) entry which is preliminary data.</text>
</comment>
<dbReference type="Proteomes" id="UP000739411">
    <property type="component" value="Unassembled WGS sequence"/>
</dbReference>
<dbReference type="CDD" id="cd06170">
    <property type="entry name" value="LuxR_C_like"/>
    <property type="match status" value="1"/>
</dbReference>
<dbReference type="PRINTS" id="PR00038">
    <property type="entry name" value="HTHLUXR"/>
</dbReference>
<dbReference type="Pfam" id="PF00196">
    <property type="entry name" value="GerE"/>
    <property type="match status" value="1"/>
</dbReference>
<dbReference type="AlphaFoldDB" id="A0A935N242"/>
<dbReference type="PROSITE" id="PS00622">
    <property type="entry name" value="HTH_LUXR_1"/>
    <property type="match status" value="1"/>
</dbReference>
<dbReference type="PANTHER" id="PTHR43214:SF43">
    <property type="entry name" value="TWO-COMPONENT RESPONSE REGULATOR"/>
    <property type="match status" value="1"/>
</dbReference>
<keyword evidence="1" id="KW-0238">DNA-binding</keyword>
<evidence type="ECO:0000256" key="1">
    <source>
        <dbReference type="ARBA" id="ARBA00023125"/>
    </source>
</evidence>
<name>A0A935N242_9RHOO</name>
<protein>
    <submittedName>
        <fullName evidence="3">Response regulator transcription factor</fullName>
    </submittedName>
</protein>
<dbReference type="InterPro" id="IPR016032">
    <property type="entry name" value="Sig_transdc_resp-reg_C-effctor"/>
</dbReference>
<evidence type="ECO:0000313" key="3">
    <source>
        <dbReference type="EMBL" id="MBK7415835.1"/>
    </source>
</evidence>
<proteinExistence type="predicted"/>
<dbReference type="GO" id="GO:0006355">
    <property type="term" value="P:regulation of DNA-templated transcription"/>
    <property type="evidence" value="ECO:0007669"/>
    <property type="project" value="InterPro"/>
</dbReference>
<dbReference type="PANTHER" id="PTHR43214">
    <property type="entry name" value="TWO-COMPONENT RESPONSE REGULATOR"/>
    <property type="match status" value="1"/>
</dbReference>
<dbReference type="Gene3D" id="3.40.50.2300">
    <property type="match status" value="1"/>
</dbReference>
<sequence length="204" mass="22053">MQHWIIDSDPNGLPGWHEAFPGAEIVGAASEMRGLNKPGVIWCRLRAGQILAEVLFGVDFSSGHPVVVLSDEPDEELVMSALSAGAAGCCNSRAAPEVLRQVALAVGNGGLWIGQSLLQRMVGATAKTLGQRPSQARNERWSDKLSDRERQVARLVAGGASNREIAAQLNISERTVKAHMTAIFEKLELRDRLQLSLRINGLQV</sequence>
<evidence type="ECO:0000313" key="4">
    <source>
        <dbReference type="Proteomes" id="UP000739411"/>
    </source>
</evidence>
<dbReference type="InterPro" id="IPR000792">
    <property type="entry name" value="Tscrpt_reg_LuxR_C"/>
</dbReference>
<evidence type="ECO:0000259" key="2">
    <source>
        <dbReference type="PROSITE" id="PS50043"/>
    </source>
</evidence>